<evidence type="ECO:0000256" key="1">
    <source>
        <dbReference type="PROSITE-ProRule" id="PRU00191"/>
    </source>
</evidence>
<name>A0A5S6QZM5_TRIMR</name>
<feature type="domain" description="SH2" evidence="2">
    <location>
        <begin position="307"/>
        <end position="415"/>
    </location>
</feature>
<keyword evidence="1" id="KW-0727">SH2 domain</keyword>
<dbReference type="Pfam" id="PF23638">
    <property type="entry name" value="DUF7145"/>
    <property type="match status" value="2"/>
</dbReference>
<evidence type="ECO:0000313" key="3">
    <source>
        <dbReference type="Proteomes" id="UP000046395"/>
    </source>
</evidence>
<protein>
    <submittedName>
        <fullName evidence="4">SH2 domain-containing protein</fullName>
    </submittedName>
</protein>
<reference evidence="4" key="1">
    <citation type="submission" date="2019-12" db="UniProtKB">
        <authorList>
            <consortium name="WormBaseParasite"/>
        </authorList>
    </citation>
    <scope>IDENTIFICATION</scope>
</reference>
<evidence type="ECO:0000313" key="4">
    <source>
        <dbReference type="WBParaSite" id="TMUE_3000012539.1"/>
    </source>
</evidence>
<keyword evidence="3" id="KW-1185">Reference proteome</keyword>
<dbReference type="AlphaFoldDB" id="A0A5S6QZM5"/>
<accession>A0A5S6QZM5</accession>
<dbReference type="InterPro" id="IPR055569">
    <property type="entry name" value="DUF7145"/>
</dbReference>
<dbReference type="WBParaSite" id="TMUE_3000012539.1">
    <property type="protein sequence ID" value="TMUE_3000012539.1"/>
    <property type="gene ID" value="WBGene00288476"/>
</dbReference>
<proteinExistence type="predicted"/>
<dbReference type="PROSITE" id="PS50001">
    <property type="entry name" value="SH2"/>
    <property type="match status" value="2"/>
</dbReference>
<dbReference type="CDD" id="cd00173">
    <property type="entry name" value="SH2"/>
    <property type="match status" value="1"/>
</dbReference>
<feature type="domain" description="SH2" evidence="2">
    <location>
        <begin position="38"/>
        <end position="136"/>
    </location>
</feature>
<dbReference type="InterPro" id="IPR000980">
    <property type="entry name" value="SH2"/>
</dbReference>
<dbReference type="InterPro" id="IPR055491">
    <property type="entry name" value="DUF7063"/>
</dbReference>
<evidence type="ECO:0000259" key="2">
    <source>
        <dbReference type="PROSITE" id="PS50001"/>
    </source>
</evidence>
<dbReference type="Proteomes" id="UP000046395">
    <property type="component" value="Unassembled WGS sequence"/>
</dbReference>
<organism evidence="3 4">
    <name type="scientific">Trichuris muris</name>
    <name type="common">Mouse whipworm</name>
    <dbReference type="NCBI Taxonomy" id="70415"/>
    <lineage>
        <taxon>Eukaryota</taxon>
        <taxon>Metazoa</taxon>
        <taxon>Ecdysozoa</taxon>
        <taxon>Nematoda</taxon>
        <taxon>Enoplea</taxon>
        <taxon>Dorylaimia</taxon>
        <taxon>Trichinellida</taxon>
        <taxon>Trichuridae</taxon>
        <taxon>Trichuris</taxon>
    </lineage>
</organism>
<dbReference type="SUPFAM" id="SSF55550">
    <property type="entry name" value="SH2 domain"/>
    <property type="match status" value="4"/>
</dbReference>
<dbReference type="Gene3D" id="3.30.505.10">
    <property type="entry name" value="SH2 domain"/>
    <property type="match status" value="4"/>
</dbReference>
<dbReference type="InterPro" id="IPR036860">
    <property type="entry name" value="SH2_dom_sf"/>
</dbReference>
<dbReference type="Pfam" id="PF23205">
    <property type="entry name" value="DUF7063"/>
    <property type="match status" value="2"/>
</dbReference>
<sequence>MSGPLIAAKWQTELVTTLYNKEPNRKDLPPCPIEQLPYFHGCLSREEVENRLDKPNDFFIFLDKTNSLKPTVLVKAENGENCQLLIQRNGTGAYWIVENDVIAEYRSIELLIRNYVSSNKMIESEQKLSLRLLNPVYAPGIIDCIRLEQSETPSYQYSQLDEEKLTDVLRKDGDFLLQVDPAMNGRLLLRVLWNNNAHAIPVLLNSSSQWYSLPHGSVDEPAEHVDCLDELVKSHVRCQIPLNGTLLRTSVARKERRQQEIDQNSINDDVESALQTEEMWQAVKTSGKGRRSLMNHHAPRPLHCLPYFHGSLFPEDVENLLNFNGQFLLYCDRTNGALMVVAYKRFFWMETRLHRKIKSSPRDGYFYIKNADKKLKYTAVEDLILYYATYRVPLEGNSQRMESKSNESVILEKPVVNLQLARHVLVEPASCPHDLTYYYPSLDEQAASKLVRQEGDYLLRTRSNGQLLVTVKWKGQVRNLDIPERNDLGMYALPRSDARYPPEEVASLDQYVKSMVLYQIPWETVWDTTSSTTKETWREGVLIVKNRFLAC</sequence>